<dbReference type="EMBL" id="BAABAF010000001">
    <property type="protein sequence ID" value="GAA3753263.1"/>
    <property type="molecule type" value="Genomic_DNA"/>
</dbReference>
<dbReference type="Proteomes" id="UP001500540">
    <property type="component" value="Unassembled WGS sequence"/>
</dbReference>
<protein>
    <recommendedName>
        <fullName evidence="3">DUF2716 domain-containing protein</fullName>
    </recommendedName>
</protein>
<reference evidence="2" key="1">
    <citation type="journal article" date="2019" name="Int. J. Syst. Evol. Microbiol.">
        <title>The Global Catalogue of Microorganisms (GCM) 10K type strain sequencing project: providing services to taxonomists for standard genome sequencing and annotation.</title>
        <authorList>
            <consortium name="The Broad Institute Genomics Platform"/>
            <consortium name="The Broad Institute Genome Sequencing Center for Infectious Disease"/>
            <person name="Wu L."/>
            <person name="Ma J."/>
        </authorList>
    </citation>
    <scope>NUCLEOTIDE SEQUENCE [LARGE SCALE GENOMIC DNA]</scope>
    <source>
        <strain evidence="2">JCM 16950</strain>
    </source>
</reference>
<evidence type="ECO:0000313" key="2">
    <source>
        <dbReference type="Proteomes" id="UP001500540"/>
    </source>
</evidence>
<accession>A0ABP7G4J4</accession>
<organism evidence="1 2">
    <name type="scientific">Microbacterium kribbense</name>
    <dbReference type="NCBI Taxonomy" id="433645"/>
    <lineage>
        <taxon>Bacteria</taxon>
        <taxon>Bacillati</taxon>
        <taxon>Actinomycetota</taxon>
        <taxon>Actinomycetes</taxon>
        <taxon>Micrococcales</taxon>
        <taxon>Microbacteriaceae</taxon>
        <taxon>Microbacterium</taxon>
    </lineage>
</organism>
<comment type="caution">
    <text evidence="1">The sequence shown here is derived from an EMBL/GenBank/DDBJ whole genome shotgun (WGS) entry which is preliminary data.</text>
</comment>
<name>A0ABP7G4J4_9MICO</name>
<gene>
    <name evidence="1" type="ORF">GCM10022240_02820</name>
</gene>
<evidence type="ECO:0000313" key="1">
    <source>
        <dbReference type="EMBL" id="GAA3753263.1"/>
    </source>
</evidence>
<dbReference type="RefSeq" id="WP_344779757.1">
    <property type="nucleotide sequence ID" value="NZ_BAABAF010000001.1"/>
</dbReference>
<sequence length="324" mass="35002">MEWTADASAGDWLRGRIDDPWWGTMHDVVPRGFPAYARIFHPATRERPVGRSWPADGDPDGWEAFAAARPEVDTEWVRWAQAAAAFGTVMHPLAQWQRLLGRHDPHPDGTAARDGAGWRYLDPPEGQVEAASLAAAAQILSAHTTTPDAGFIALWEGWGGVTGGMGFGPSRTLVAVEPDAPPRHAEFLAHTGGDVFNNPLRKDTWQPGILPDDVSRGPRLHLPGRDHVLFRGGVAELADPGWLRTAPWTDHAAEQFGGEPSAESPSLVWPDDRAWVLVSEVDFDSTVVGGSIPAIAALLADPRLEAAAIGVDADLGWDADEENR</sequence>
<keyword evidence="2" id="KW-1185">Reference proteome</keyword>
<evidence type="ECO:0008006" key="3">
    <source>
        <dbReference type="Google" id="ProtNLM"/>
    </source>
</evidence>
<proteinExistence type="predicted"/>